<dbReference type="InterPro" id="IPR045865">
    <property type="entry name" value="ACT-like_dom_sf"/>
</dbReference>
<dbReference type="EMBL" id="SGPL01000015">
    <property type="protein sequence ID" value="THH20729.1"/>
    <property type="molecule type" value="Genomic_DNA"/>
</dbReference>
<feature type="transmembrane region" description="Helical" evidence="1">
    <location>
        <begin position="129"/>
        <end position="146"/>
    </location>
</feature>
<dbReference type="GO" id="GO:0006520">
    <property type="term" value="P:amino acid metabolic process"/>
    <property type="evidence" value="ECO:0007669"/>
    <property type="project" value="UniProtKB-ARBA"/>
</dbReference>
<accession>A0A4S4M6A2</accession>
<keyword evidence="4" id="KW-1185">Reference proteome</keyword>
<dbReference type="Pfam" id="PF10369">
    <property type="entry name" value="ALS_ss_C"/>
    <property type="match status" value="1"/>
</dbReference>
<name>A0A4S4M6A2_9AGAM</name>
<dbReference type="OrthoDB" id="2013116at2759"/>
<dbReference type="AlphaFoldDB" id="A0A4S4M6A2"/>
<dbReference type="InterPro" id="IPR019455">
    <property type="entry name" value="Acetolactate_synth_ssu_C"/>
</dbReference>
<evidence type="ECO:0000259" key="2">
    <source>
        <dbReference type="Pfam" id="PF10369"/>
    </source>
</evidence>
<sequence length="170" mass="19070">MYHQYFQSTHTLASQFGAHIIEGSENSVIVETSGSTSRPEAFLSLVKPLEIIIESARTDNTLSKHGVGSGRSQARYQCLPHSMHRAHTSTGSKRGTVQTELWTRASSIFGDADDDPRLKVIKKWFGKTIIKYAFTVFFLCHFSVLLDDNIRLRSAAKLSYSEGKPWVAYL</sequence>
<feature type="domain" description="Acetolactate synthase small subunit C-terminal" evidence="2">
    <location>
        <begin position="11"/>
        <end position="58"/>
    </location>
</feature>
<reference evidence="3 4" key="1">
    <citation type="submission" date="2019-02" db="EMBL/GenBank/DDBJ databases">
        <title>Genome sequencing of the rare red list fungi Bondarzewia mesenterica.</title>
        <authorList>
            <person name="Buettner E."/>
            <person name="Kellner H."/>
        </authorList>
    </citation>
    <scope>NUCLEOTIDE SEQUENCE [LARGE SCALE GENOMIC DNA]</scope>
    <source>
        <strain evidence="3 4">DSM 108281</strain>
    </source>
</reference>
<comment type="caution">
    <text evidence="3">The sequence shown here is derived from an EMBL/GenBank/DDBJ whole genome shotgun (WGS) entry which is preliminary data.</text>
</comment>
<proteinExistence type="predicted"/>
<gene>
    <name evidence="3" type="ORF">EW146_g684</name>
</gene>
<dbReference type="SUPFAM" id="SSF55021">
    <property type="entry name" value="ACT-like"/>
    <property type="match status" value="1"/>
</dbReference>
<evidence type="ECO:0000256" key="1">
    <source>
        <dbReference type="SAM" id="Phobius"/>
    </source>
</evidence>
<keyword evidence="1" id="KW-1133">Transmembrane helix</keyword>
<dbReference type="GO" id="GO:0046394">
    <property type="term" value="P:carboxylic acid biosynthetic process"/>
    <property type="evidence" value="ECO:0007669"/>
    <property type="project" value="UniProtKB-ARBA"/>
</dbReference>
<dbReference type="Gene3D" id="3.30.70.1150">
    <property type="entry name" value="ACT-like. Chain A, domain 2"/>
    <property type="match status" value="1"/>
</dbReference>
<evidence type="ECO:0000313" key="4">
    <source>
        <dbReference type="Proteomes" id="UP000310158"/>
    </source>
</evidence>
<keyword evidence="1" id="KW-0472">Membrane</keyword>
<organism evidence="3 4">
    <name type="scientific">Bondarzewia mesenterica</name>
    <dbReference type="NCBI Taxonomy" id="1095465"/>
    <lineage>
        <taxon>Eukaryota</taxon>
        <taxon>Fungi</taxon>
        <taxon>Dikarya</taxon>
        <taxon>Basidiomycota</taxon>
        <taxon>Agaricomycotina</taxon>
        <taxon>Agaricomycetes</taxon>
        <taxon>Russulales</taxon>
        <taxon>Bondarzewiaceae</taxon>
        <taxon>Bondarzewia</taxon>
    </lineage>
</organism>
<protein>
    <recommendedName>
        <fullName evidence="2">Acetolactate synthase small subunit C-terminal domain-containing protein</fullName>
    </recommendedName>
</protein>
<dbReference type="Proteomes" id="UP000310158">
    <property type="component" value="Unassembled WGS sequence"/>
</dbReference>
<evidence type="ECO:0000313" key="3">
    <source>
        <dbReference type="EMBL" id="THH20729.1"/>
    </source>
</evidence>
<dbReference type="InterPro" id="IPR027271">
    <property type="entry name" value="Acetolactate_synth/TF_NikR_C"/>
</dbReference>
<keyword evidence="1" id="KW-0812">Transmembrane</keyword>